<gene>
    <name evidence="1" type="ORF">TPC1_15936</name>
</gene>
<proteinExistence type="predicted"/>
<dbReference type="EMBL" id="GDID01004404">
    <property type="protein sequence ID" value="JAP92202.1"/>
    <property type="molecule type" value="Transcribed_RNA"/>
</dbReference>
<organism evidence="1">
    <name type="scientific">Trepomonas sp. PC1</name>
    <dbReference type="NCBI Taxonomy" id="1076344"/>
    <lineage>
        <taxon>Eukaryota</taxon>
        <taxon>Metamonada</taxon>
        <taxon>Diplomonadida</taxon>
        <taxon>Hexamitidae</taxon>
        <taxon>Hexamitinae</taxon>
        <taxon>Trepomonas</taxon>
    </lineage>
</organism>
<protein>
    <submittedName>
        <fullName evidence="1">Uncharacterized protein</fullName>
    </submittedName>
</protein>
<sequence length="191" mass="22495">MDFPLSHKRRRSILMPVVNPPENTKPDPWFAQFYNKLATFVSSQKLTAPIELLFILPRDTRAIEVIQKLYKKDVGIHEKLILLTLPDHCKRFNHFVAFLPRYILFQVNSESTDMFNVNSAFSSCFRQLLSTKKFNFDLHRNVQQLSKLIEENCIGEFKSQGYKIESTFYTVTFQQFEDGLKRMKVLYSAKE</sequence>
<name>A0A146K5Q4_9EUKA</name>
<reference evidence="1" key="1">
    <citation type="submission" date="2015-07" db="EMBL/GenBank/DDBJ databases">
        <title>Adaptation to a free-living lifestyle via gene acquisitions in the diplomonad Trepomonas sp. PC1.</title>
        <authorList>
            <person name="Xu F."/>
            <person name="Jerlstrom-Hultqvist J."/>
            <person name="Kolisko M."/>
            <person name="Simpson A.G.B."/>
            <person name="Roger A.J."/>
            <person name="Svard S.G."/>
            <person name="Andersson J.O."/>
        </authorList>
    </citation>
    <scope>NUCLEOTIDE SEQUENCE</scope>
    <source>
        <strain evidence="1">PC1</strain>
    </source>
</reference>
<evidence type="ECO:0000313" key="1">
    <source>
        <dbReference type="EMBL" id="JAP92202.1"/>
    </source>
</evidence>
<dbReference type="AlphaFoldDB" id="A0A146K5Q4"/>
<accession>A0A146K5Q4</accession>